<dbReference type="InterPro" id="IPR036770">
    <property type="entry name" value="Ankyrin_rpt-contain_sf"/>
</dbReference>
<sequence>MQRVSDDLSTNSALLAVFKFTLVLFAFPHWLACAWWLISSWGPAGESRAAPAWTGQMEKYGDPDIFDLSRITAPEGYLMSFFMAWAGMSLLGFGQFTIATDAEVVLTIGIALMQIVTYAFVLGTLFHYLVRTDASTAAFKVLLAAVGDYCEKARLPPAMSEQIQDYFLFQHSKQAGGAATVFAQLPLTLKVRVASARFSQHVQQAWFFRSTSAQLLNGVVIALAERFVMPHEVLFNKGDGSRELLWAIKGALHVRNGDAHIATLNAADGRAQLVGEIAFFLGIPQPYTVLATADGEVTLLVLSGALWDEIVAPYPEQAEIILANIHRQFGIDARGRELGEGGGGGVIGGGGGGNGMLGGQIEEEELELLKATIRVAIGERHEDTLAKLMYAAADCDLDAIRLLAAQIDVDEGNYDERTALHIAAAAGKLAAVELLCELGASPDVRDRWGNTPIVEAALHRHDAVASALIAQGAVLELARAADALFDAATAGDTQRIASLLALGVSIDAANHDARTALHHAAAIGQVRVVEYLISRLGDANARDRRNWTPLDDAVHAGHRTVTLMLKRAGAEANEHVLLTAMLQAATTANVDRLRFLQEAGASINASDYDRRTPLHLCVTSGSISTTQFLIFANADVRALDMRENTPLVDALNSSNEAAALLIHYAAAKLPARVAADRILIASYAGARAQDMDATNQKLCYRAQLRVTVNEDVERRQRELGLAFSGLNGALHALCRQQAALNVALSARVADWLVAYSAGAEEDDSSDGSQDLTDAEDGDEDEWSDEGDGGAGGEQRSDHASGTRASPFPGLRRGSGSARGTSPVEPRRRGSGSARGTSPVEPRRRSSGGARGTSPVEPRRRSSGGALGRRRSRTDSLLVPADGAALSAATTEVALAPTLRNEGAPVPAADRGTRVEGAPAAAEERHASTFIQLVLRLPKAERGLMRLDELFKRALPLATLRQLGASERRTAEHDALLALILSLGVPQEQAEVATDEVHTAVFEAVLGAPALRAAMRTVSAADASPSPSASAGGSAVKPAASGARDGGEDEELPIFVQPPLPSTRRRPSVPLDPINLTAAQSERLDMISSMLRRDASRGRRQARAQPVPHGARLSGPSLVLREIYVSEMGPLALFISPTLVSSLAALQPTPREPRASLVSALDDDDMEPGYAEQRNTRMRRLSSKSAVFIARLSTKAHKPLDGLSGGGAGRDELAAAPAEARAAHRAPSPAFARIVDRLGTSPGLSRLASTHRSRRMTDSSEVIDEGGGLGEPVRGVADVLEAASVVRSLHAIFRLQGRDKIRLSDVRHLQGSLGELGAAEASLLLSSLVSAADALTFRSTGGRGGSYDGSRGARAQRSLTPGHFFVGAASWVLATVTDDEGGTGASKAADSDARASAGEETAGAPAAAGAATANGAAAERAAEAGVDANLSTSAATRALSAAIADRIEARKLGAATAADARTLLKIAYHVTAIPTGVRAEQLSAWCAERLDVILAAEPPPPPVTDGADDASQSDALVVAVAATTAAAAAASDATAPRAQPPSLRSVDGDGRPGAAAADAAEASNVTWAELSAKLAELAREARRTGTDTAGARRARARGRPLRALAVRALGAARGALGGAPATSSAPIASGSRNGVATVPAHPWYVLLPTSHAVAALRLLLHAVIAWDALVLPVQLCFFAEAQHLVWMQAMNEACDAVYWLQMIARALTAYVNDRSVLVVAPAEIRKHYLQSDFLLDAVAAWPMNYIALAFGAPRLDAWALRLFRLISARYALATYRSWERTRADVSLRVGIVQYLLIYLAVVHVCACLWNLLAYSPASPEPIERQWAWQWAQSIDAVGGSPYRARLLLQSWEMRLLVKYADSAFFNMAMLMTFSSGIGPLDFAELGFSIFVLLLNVTLYAWAVSQISALVMKQDDEVVAKRGQLQLVRAYLSHIRVSKELEAEISALFRQRLKDATLSAVRPEEIRAALPVSLQIEISRVTQRSRVEGLGLLRGCSGGFIDRLASLIHERIVEAETTLFRTSESSVELIVVESGAVHIFDDPMEEGGEPVLTDTLLSGDVAGEVAFVFGLRHVASARSSPDGETRLLTLGQDDYRMLVKMFPDQEDVLMDNAMGQHDGLLSARSGKSGRSAKSGKSGRSGRSALSSKTGISGLTGGALSVAASQAASLYAALHTVEKVISAARSKRNNALATRLCSACARGDRSGATRLLASSSIDVNRGDYDKRTPLHIAAGRGHLELARLLVAHNADVSARDRAGRTPLLEAVRGEHGATVSFLEAQGAQLSVPNLIGSLCAAASDAGALDELRYLVKGSDGQLATLADGNGRTPLHVAASAGHAEHVALLIEARADVNAVDAYGGTPLHDAFRNGHACSRLLLDHGAQLGEQFDAARALCEAAAADDVKTVGRLLAHKCDVNVADFDGRTALHIAAAHHRLATCTFLLSRDGIRVNNEDRRGDTALDDAQRTTSDVQEVVASLVQAFGGRAGKHMLRASVERSLAEQHKAVTDLARVEEMRLLLLKARRATGWLKAEALSASKLLKETSAAITAEEDQGAILADTRPHFLRRLSEYAQGHYERTAYHSGTLVPLLRKWQEQRDQYGQLKQELVRRLAQLAEQCEGVQPSMISLMETTFREPEDAAALVERDAMLSRASGSDGEGE</sequence>
<dbReference type="Gene3D" id="1.25.40.20">
    <property type="entry name" value="Ankyrin repeat-containing domain"/>
    <property type="match status" value="6"/>
</dbReference>
<reference evidence="13" key="1">
    <citation type="submission" date="2021-05" db="EMBL/GenBank/DDBJ databases">
        <title>The genome of the haptophyte Pavlova lutheri (Diacronema luteri, Pavlovales) - a model for lipid biosynthesis in eukaryotic algae.</title>
        <authorList>
            <person name="Hulatt C.J."/>
            <person name="Posewitz M.C."/>
        </authorList>
    </citation>
    <scope>NUCLEOTIDE SEQUENCE</scope>
    <source>
        <strain evidence="13">NIVA-4/92</strain>
    </source>
</reference>
<evidence type="ECO:0000256" key="4">
    <source>
        <dbReference type="ARBA" id="ARBA00022692"/>
    </source>
</evidence>
<protein>
    <recommendedName>
        <fullName evidence="12">Cyclic nucleotide-binding domain-containing protein</fullName>
    </recommendedName>
</protein>
<keyword evidence="3" id="KW-0813">Transport</keyword>
<dbReference type="SMART" id="SM00100">
    <property type="entry name" value="cNMP"/>
    <property type="match status" value="2"/>
</dbReference>
<dbReference type="OrthoDB" id="426293at2759"/>
<dbReference type="CDD" id="cd00038">
    <property type="entry name" value="CAP_ED"/>
    <property type="match status" value="2"/>
</dbReference>
<evidence type="ECO:0000256" key="9">
    <source>
        <dbReference type="SAM" id="Coils"/>
    </source>
</evidence>
<comment type="caution">
    <text evidence="13">The sequence shown here is derived from an EMBL/GenBank/DDBJ whole genome shotgun (WGS) entry which is preliminary data.</text>
</comment>
<dbReference type="InterPro" id="IPR014710">
    <property type="entry name" value="RmlC-like_jellyroll"/>
</dbReference>
<feature type="repeat" description="ANK" evidence="8">
    <location>
        <begin position="2419"/>
        <end position="2452"/>
    </location>
</feature>
<feature type="region of interest" description="Disordered" evidence="10">
    <location>
        <begin position="1381"/>
        <end position="1406"/>
    </location>
</feature>
<feature type="repeat" description="ANK" evidence="8">
    <location>
        <begin position="512"/>
        <end position="544"/>
    </location>
</feature>
<evidence type="ECO:0000256" key="2">
    <source>
        <dbReference type="ARBA" id="ARBA00007929"/>
    </source>
</evidence>
<feature type="region of interest" description="Disordered" evidence="10">
    <location>
        <begin position="1242"/>
        <end position="1266"/>
    </location>
</feature>
<keyword evidence="6" id="KW-0406">Ion transport</keyword>
<gene>
    <name evidence="13" type="ORF">KFE25_006213</name>
</gene>
<feature type="compositionally biased region" description="Low complexity" evidence="10">
    <location>
        <begin position="1021"/>
        <end position="1042"/>
    </location>
</feature>
<dbReference type="Gene3D" id="2.60.120.10">
    <property type="entry name" value="Jelly Rolls"/>
    <property type="match status" value="2"/>
</dbReference>
<dbReference type="PROSITE" id="PS50042">
    <property type="entry name" value="CNMP_BINDING_3"/>
    <property type="match status" value="2"/>
</dbReference>
<feature type="region of interest" description="Disordered" evidence="10">
    <location>
        <begin position="1092"/>
        <end position="1111"/>
    </location>
</feature>
<dbReference type="GO" id="GO:0005249">
    <property type="term" value="F:voltage-gated potassium channel activity"/>
    <property type="evidence" value="ECO:0007669"/>
    <property type="project" value="InterPro"/>
</dbReference>
<dbReference type="Pfam" id="PF00520">
    <property type="entry name" value="Ion_trans"/>
    <property type="match status" value="1"/>
</dbReference>
<evidence type="ECO:0000256" key="8">
    <source>
        <dbReference type="PROSITE-ProRule" id="PRU00023"/>
    </source>
</evidence>
<dbReference type="InterPro" id="IPR000595">
    <property type="entry name" value="cNMP-bd_dom"/>
</dbReference>
<accession>A0A8J5XKK7</accession>
<proteinExistence type="inferred from homology"/>
<comment type="similarity">
    <text evidence="2">Belongs to the potassium channel family. Plant (TC 1.A.1.4) subfamily.</text>
</comment>
<dbReference type="InterPro" id="IPR045319">
    <property type="entry name" value="KAT/AKT"/>
</dbReference>
<dbReference type="PROSITE" id="PS50088">
    <property type="entry name" value="ANK_REPEAT"/>
    <property type="match status" value="6"/>
</dbReference>
<dbReference type="InterPro" id="IPR018490">
    <property type="entry name" value="cNMP-bd_dom_sf"/>
</dbReference>
<dbReference type="SUPFAM" id="SSF48403">
    <property type="entry name" value="Ankyrin repeat"/>
    <property type="match status" value="2"/>
</dbReference>
<feature type="region of interest" description="Disordered" evidence="10">
    <location>
        <begin position="1528"/>
        <end position="1558"/>
    </location>
</feature>
<dbReference type="PROSITE" id="PS50297">
    <property type="entry name" value="ANK_REP_REGION"/>
    <property type="match status" value="5"/>
</dbReference>
<feature type="repeat" description="ANK" evidence="8">
    <location>
        <begin position="609"/>
        <end position="641"/>
    </location>
</feature>
<dbReference type="InterPro" id="IPR002110">
    <property type="entry name" value="Ankyrin_rpt"/>
</dbReference>
<keyword evidence="8" id="KW-0040">ANK repeat</keyword>
<feature type="region of interest" description="Disordered" evidence="10">
    <location>
        <begin position="1021"/>
        <end position="1073"/>
    </location>
</feature>
<keyword evidence="14" id="KW-1185">Reference proteome</keyword>
<feature type="domain" description="Cyclic nucleotide-binding" evidence="12">
    <location>
        <begin position="1990"/>
        <end position="2097"/>
    </location>
</feature>
<evidence type="ECO:0000256" key="5">
    <source>
        <dbReference type="ARBA" id="ARBA00022989"/>
    </source>
</evidence>
<feature type="transmembrane region" description="Helical" evidence="11">
    <location>
        <begin position="76"/>
        <end position="93"/>
    </location>
</feature>
<evidence type="ECO:0000256" key="7">
    <source>
        <dbReference type="ARBA" id="ARBA00023136"/>
    </source>
</evidence>
<evidence type="ECO:0000256" key="10">
    <source>
        <dbReference type="SAM" id="MobiDB-lite"/>
    </source>
</evidence>
<dbReference type="SMART" id="SM00248">
    <property type="entry name" value="ANK"/>
    <property type="match status" value="14"/>
</dbReference>
<dbReference type="PANTHER" id="PTHR45743">
    <property type="entry name" value="POTASSIUM CHANNEL AKT1"/>
    <property type="match status" value="1"/>
</dbReference>
<comment type="subcellular location">
    <subcellularLocation>
        <location evidence="1">Membrane</location>
        <topology evidence="1">Multi-pass membrane protein</topology>
    </subcellularLocation>
</comment>
<evidence type="ECO:0000256" key="3">
    <source>
        <dbReference type="ARBA" id="ARBA00022448"/>
    </source>
</evidence>
<dbReference type="PANTHER" id="PTHR45743:SF2">
    <property type="entry name" value="POTASSIUM CHANNEL AKT1"/>
    <property type="match status" value="1"/>
</dbReference>
<feature type="coiled-coil region" evidence="9">
    <location>
        <begin position="2587"/>
        <end position="2614"/>
    </location>
</feature>
<feature type="transmembrane region" description="Helical" evidence="11">
    <location>
        <begin position="12"/>
        <end position="38"/>
    </location>
</feature>
<keyword evidence="4 11" id="KW-0812">Transmembrane</keyword>
<dbReference type="Pfam" id="PF13637">
    <property type="entry name" value="Ank_4"/>
    <property type="match status" value="1"/>
</dbReference>
<dbReference type="GO" id="GO:0016020">
    <property type="term" value="C:membrane"/>
    <property type="evidence" value="ECO:0007669"/>
    <property type="project" value="UniProtKB-SubCell"/>
</dbReference>
<dbReference type="InterPro" id="IPR005821">
    <property type="entry name" value="Ion_trans_dom"/>
</dbReference>
<dbReference type="Gene3D" id="1.10.287.70">
    <property type="match status" value="2"/>
</dbReference>
<evidence type="ECO:0000313" key="14">
    <source>
        <dbReference type="Proteomes" id="UP000751190"/>
    </source>
</evidence>
<evidence type="ECO:0000256" key="11">
    <source>
        <dbReference type="SAM" id="Phobius"/>
    </source>
</evidence>
<evidence type="ECO:0000256" key="1">
    <source>
        <dbReference type="ARBA" id="ARBA00004141"/>
    </source>
</evidence>
<feature type="region of interest" description="Disordered" evidence="10">
    <location>
        <begin position="2117"/>
        <end position="2145"/>
    </location>
</feature>
<feature type="compositionally biased region" description="Low complexity" evidence="10">
    <location>
        <begin position="1393"/>
        <end position="1406"/>
    </location>
</feature>
<keyword evidence="5 11" id="KW-1133">Transmembrane helix</keyword>
<dbReference type="EMBL" id="JAGTXO010000002">
    <property type="protein sequence ID" value="KAG8469758.1"/>
    <property type="molecule type" value="Genomic_DNA"/>
</dbReference>
<feature type="region of interest" description="Disordered" evidence="10">
    <location>
        <begin position="758"/>
        <end position="874"/>
    </location>
</feature>
<dbReference type="Pfam" id="PF12796">
    <property type="entry name" value="Ank_2"/>
    <property type="match status" value="5"/>
</dbReference>
<keyword evidence="7 11" id="KW-0472">Membrane</keyword>
<feature type="transmembrane region" description="Helical" evidence="11">
    <location>
        <begin position="105"/>
        <end position="130"/>
    </location>
</feature>
<organism evidence="13 14">
    <name type="scientific">Diacronema lutheri</name>
    <name type="common">Unicellular marine alga</name>
    <name type="synonym">Monochrysis lutheri</name>
    <dbReference type="NCBI Taxonomy" id="2081491"/>
    <lineage>
        <taxon>Eukaryota</taxon>
        <taxon>Haptista</taxon>
        <taxon>Haptophyta</taxon>
        <taxon>Pavlovophyceae</taxon>
        <taxon>Pavlovales</taxon>
        <taxon>Pavlovaceae</taxon>
        <taxon>Diacronema</taxon>
    </lineage>
</organism>
<feature type="repeat" description="ANK" evidence="8">
    <location>
        <begin position="2222"/>
        <end position="2254"/>
    </location>
</feature>
<keyword evidence="9" id="KW-0175">Coiled coil</keyword>
<evidence type="ECO:0000256" key="6">
    <source>
        <dbReference type="ARBA" id="ARBA00023065"/>
    </source>
</evidence>
<feature type="compositionally biased region" description="Acidic residues" evidence="10">
    <location>
        <begin position="772"/>
        <end position="787"/>
    </location>
</feature>
<dbReference type="Proteomes" id="UP000751190">
    <property type="component" value="Unassembled WGS sequence"/>
</dbReference>
<evidence type="ECO:0000313" key="13">
    <source>
        <dbReference type="EMBL" id="KAG8469758.1"/>
    </source>
</evidence>
<name>A0A8J5XKK7_DIALT</name>
<dbReference type="SUPFAM" id="SSF51206">
    <property type="entry name" value="cAMP-binding domain-like"/>
    <property type="match status" value="2"/>
</dbReference>
<evidence type="ECO:0000259" key="12">
    <source>
        <dbReference type="PROSITE" id="PS50042"/>
    </source>
</evidence>
<dbReference type="SUPFAM" id="SSF81324">
    <property type="entry name" value="Voltage-gated potassium channels"/>
    <property type="match status" value="2"/>
</dbReference>
<feature type="repeat" description="ANK" evidence="8">
    <location>
        <begin position="415"/>
        <end position="447"/>
    </location>
</feature>
<feature type="domain" description="Cyclic nucleotide-binding" evidence="12">
    <location>
        <begin position="207"/>
        <end position="328"/>
    </location>
</feature>
<feature type="repeat" description="ANK" evidence="8">
    <location>
        <begin position="2322"/>
        <end position="2354"/>
    </location>
</feature>